<evidence type="ECO:0000256" key="1">
    <source>
        <dbReference type="ARBA" id="ARBA00005474"/>
    </source>
</evidence>
<evidence type="ECO:0000313" key="4">
    <source>
        <dbReference type="Proteomes" id="UP000030748"/>
    </source>
</evidence>
<feature type="domain" description="LOB" evidence="2">
    <location>
        <begin position="10"/>
        <end position="110"/>
    </location>
</feature>
<dbReference type="EMBL" id="KI630566">
    <property type="protein sequence ID" value="EYU37162.1"/>
    <property type="molecule type" value="Genomic_DNA"/>
</dbReference>
<accession>A0A022R9Y4</accession>
<protein>
    <recommendedName>
        <fullName evidence="2">LOB domain-containing protein</fullName>
    </recommendedName>
</protein>
<dbReference type="PANTHER" id="PTHR31301:SF103">
    <property type="entry name" value="LOB DOMAIN-CONTAINING PROTEIN 5-RELATED"/>
    <property type="match status" value="1"/>
</dbReference>
<dbReference type="AlphaFoldDB" id="A0A022R9Y4"/>
<dbReference type="Pfam" id="PF03195">
    <property type="entry name" value="LOB"/>
    <property type="match status" value="1"/>
</dbReference>
<dbReference type="Proteomes" id="UP000030748">
    <property type="component" value="Unassembled WGS sequence"/>
</dbReference>
<dbReference type="STRING" id="4155.A0A022R9Y4"/>
<proteinExistence type="inferred from homology"/>
<dbReference type="eggNOG" id="ENOG502SSIG">
    <property type="taxonomic scope" value="Eukaryota"/>
</dbReference>
<dbReference type="GO" id="GO:0001216">
    <property type="term" value="F:DNA-binding transcription activator activity"/>
    <property type="evidence" value="ECO:0000318"/>
    <property type="project" value="GO_Central"/>
</dbReference>
<dbReference type="PANTHER" id="PTHR31301">
    <property type="entry name" value="LOB DOMAIN-CONTAINING PROTEIN 4-RELATED"/>
    <property type="match status" value="1"/>
</dbReference>
<reference evidence="3 4" key="1">
    <citation type="journal article" date="2013" name="Proc. Natl. Acad. Sci. U.S.A.">
        <title>Fine-scale variation in meiotic recombination in Mimulus inferred from population shotgun sequencing.</title>
        <authorList>
            <person name="Hellsten U."/>
            <person name="Wright K.M."/>
            <person name="Jenkins J."/>
            <person name="Shu S."/>
            <person name="Yuan Y."/>
            <person name="Wessler S.R."/>
            <person name="Schmutz J."/>
            <person name="Willis J.H."/>
            <person name="Rokhsar D.S."/>
        </authorList>
    </citation>
    <scope>NUCLEOTIDE SEQUENCE [LARGE SCALE GENOMIC DNA]</scope>
    <source>
        <strain evidence="4">cv. DUN x IM62</strain>
    </source>
</reference>
<keyword evidence="4" id="KW-1185">Reference proteome</keyword>
<evidence type="ECO:0000313" key="3">
    <source>
        <dbReference type="EMBL" id="EYU37162.1"/>
    </source>
</evidence>
<dbReference type="GO" id="GO:0006355">
    <property type="term" value="P:regulation of DNA-templated transcription"/>
    <property type="evidence" value="ECO:0000318"/>
    <property type="project" value="GO_Central"/>
</dbReference>
<gene>
    <name evidence="3" type="ORF">MIMGU_mgv1a017807mg</name>
</gene>
<dbReference type="InterPro" id="IPR004883">
    <property type="entry name" value="LOB"/>
</dbReference>
<comment type="similarity">
    <text evidence="1">Belongs to the LOB domain-containing protein family.</text>
</comment>
<organism evidence="3 4">
    <name type="scientific">Erythranthe guttata</name>
    <name type="common">Yellow monkey flower</name>
    <name type="synonym">Mimulus guttatus</name>
    <dbReference type="NCBI Taxonomy" id="4155"/>
    <lineage>
        <taxon>Eukaryota</taxon>
        <taxon>Viridiplantae</taxon>
        <taxon>Streptophyta</taxon>
        <taxon>Embryophyta</taxon>
        <taxon>Tracheophyta</taxon>
        <taxon>Spermatophyta</taxon>
        <taxon>Magnoliopsida</taxon>
        <taxon>eudicotyledons</taxon>
        <taxon>Gunneridae</taxon>
        <taxon>Pentapetalae</taxon>
        <taxon>asterids</taxon>
        <taxon>lamiids</taxon>
        <taxon>Lamiales</taxon>
        <taxon>Phrymaceae</taxon>
        <taxon>Erythranthe</taxon>
    </lineage>
</organism>
<sequence>MANAGPSVYKACAACKHQRKKYDQNCTLAKYFPAEKSNDYENVYHLFGMQNTLKILKLVDEDERGTAIESIIMEVRMRLEYPVHDHFSVARKLSLEIRCMATFRWRESLVSRLKRRRKSMKLSARKFPYVKERIIGPARRPVEGSLINRSNILPTAHILCFCQLS</sequence>
<evidence type="ECO:0000259" key="2">
    <source>
        <dbReference type="PROSITE" id="PS50891"/>
    </source>
</evidence>
<name>A0A022R9Y4_ERYGU</name>
<dbReference type="GO" id="GO:0005634">
    <property type="term" value="C:nucleus"/>
    <property type="evidence" value="ECO:0000318"/>
    <property type="project" value="GO_Central"/>
</dbReference>
<dbReference type="PROSITE" id="PS50891">
    <property type="entry name" value="LOB"/>
    <property type="match status" value="1"/>
</dbReference>